<evidence type="ECO:0000256" key="1">
    <source>
        <dbReference type="SAM" id="MobiDB-lite"/>
    </source>
</evidence>
<dbReference type="Pfam" id="PF00531">
    <property type="entry name" value="Death"/>
    <property type="match status" value="1"/>
</dbReference>
<proteinExistence type="predicted"/>
<protein>
    <recommendedName>
        <fullName evidence="2">Death domain-containing protein</fullName>
    </recommendedName>
</protein>
<dbReference type="GO" id="GO:0007165">
    <property type="term" value="P:signal transduction"/>
    <property type="evidence" value="ECO:0007669"/>
    <property type="project" value="InterPro"/>
</dbReference>
<dbReference type="Proteomes" id="UP001152320">
    <property type="component" value="Unassembled WGS sequence"/>
</dbReference>
<evidence type="ECO:0000259" key="2">
    <source>
        <dbReference type="PROSITE" id="PS50017"/>
    </source>
</evidence>
<sequence length="61" mass="7160">MSEGDIDCFGVKYKGEIEEGIYKMFLHWKQKQGQKVTPQQVKNALRRADRKDLSDKVCKTR</sequence>
<dbReference type="EMBL" id="JAIZAY010000681">
    <property type="protein sequence ID" value="KAJ8018057.1"/>
    <property type="molecule type" value="Genomic_DNA"/>
</dbReference>
<feature type="region of interest" description="Disordered" evidence="1">
    <location>
        <begin position="36"/>
        <end position="61"/>
    </location>
</feature>
<comment type="caution">
    <text evidence="3">The sequence shown here is derived from an EMBL/GenBank/DDBJ whole genome shotgun (WGS) entry which is preliminary data.</text>
</comment>
<dbReference type="InterPro" id="IPR011029">
    <property type="entry name" value="DEATH-like_dom_sf"/>
</dbReference>
<dbReference type="Gene3D" id="1.10.533.10">
    <property type="entry name" value="Death Domain, Fas"/>
    <property type="match status" value="1"/>
</dbReference>
<reference evidence="3" key="1">
    <citation type="submission" date="2021-10" db="EMBL/GenBank/DDBJ databases">
        <title>Tropical sea cucumber genome reveals ecological adaptation and Cuvierian tubules defense mechanism.</title>
        <authorList>
            <person name="Chen T."/>
        </authorList>
    </citation>
    <scope>NUCLEOTIDE SEQUENCE</scope>
    <source>
        <strain evidence="3">Nanhai2018</strain>
        <tissue evidence="3">Muscle</tissue>
    </source>
</reference>
<accession>A0A9Q0YDL9</accession>
<evidence type="ECO:0000313" key="4">
    <source>
        <dbReference type="Proteomes" id="UP001152320"/>
    </source>
</evidence>
<dbReference type="PROSITE" id="PS50017">
    <property type="entry name" value="DEATH_DOMAIN"/>
    <property type="match status" value="1"/>
</dbReference>
<dbReference type="SUPFAM" id="SSF47986">
    <property type="entry name" value="DEATH domain"/>
    <property type="match status" value="1"/>
</dbReference>
<feature type="domain" description="Death" evidence="2">
    <location>
        <begin position="1"/>
        <end position="61"/>
    </location>
</feature>
<feature type="compositionally biased region" description="Basic and acidic residues" evidence="1">
    <location>
        <begin position="46"/>
        <end position="61"/>
    </location>
</feature>
<keyword evidence="4" id="KW-1185">Reference proteome</keyword>
<dbReference type="AlphaFoldDB" id="A0A9Q0YDL9"/>
<dbReference type="CDD" id="cd01670">
    <property type="entry name" value="Death"/>
    <property type="match status" value="1"/>
</dbReference>
<dbReference type="InterPro" id="IPR000488">
    <property type="entry name" value="Death_dom"/>
</dbReference>
<name>A0A9Q0YDL9_HOLLE</name>
<organism evidence="3 4">
    <name type="scientific">Holothuria leucospilota</name>
    <name type="common">Black long sea cucumber</name>
    <name type="synonym">Mertensiothuria leucospilota</name>
    <dbReference type="NCBI Taxonomy" id="206669"/>
    <lineage>
        <taxon>Eukaryota</taxon>
        <taxon>Metazoa</taxon>
        <taxon>Echinodermata</taxon>
        <taxon>Eleutherozoa</taxon>
        <taxon>Echinozoa</taxon>
        <taxon>Holothuroidea</taxon>
        <taxon>Aspidochirotacea</taxon>
        <taxon>Aspidochirotida</taxon>
        <taxon>Holothuriidae</taxon>
        <taxon>Holothuria</taxon>
    </lineage>
</organism>
<evidence type="ECO:0000313" key="3">
    <source>
        <dbReference type="EMBL" id="KAJ8018057.1"/>
    </source>
</evidence>
<gene>
    <name evidence="3" type="ORF">HOLleu_44166</name>
</gene>